<evidence type="ECO:0000313" key="14">
    <source>
        <dbReference type="Proteomes" id="UP000287394"/>
    </source>
</evidence>
<keyword evidence="6" id="KW-0631">Potassium channel</keyword>
<evidence type="ECO:0000256" key="8">
    <source>
        <dbReference type="ARBA" id="ARBA00022989"/>
    </source>
</evidence>
<keyword evidence="5" id="KW-0812">Transmembrane</keyword>
<comment type="subcellular location">
    <subcellularLocation>
        <location evidence="1">Membrane</location>
        <topology evidence="1">Multi-pass membrane protein</topology>
    </subcellularLocation>
</comment>
<evidence type="ECO:0000256" key="7">
    <source>
        <dbReference type="ARBA" id="ARBA00022958"/>
    </source>
</evidence>
<dbReference type="PROSITE" id="PS51549">
    <property type="entry name" value="DM13"/>
    <property type="match status" value="1"/>
</dbReference>
<dbReference type="GO" id="GO:0016020">
    <property type="term" value="C:membrane"/>
    <property type="evidence" value="ECO:0007669"/>
    <property type="project" value="UniProtKB-SubCell"/>
</dbReference>
<evidence type="ECO:0000256" key="9">
    <source>
        <dbReference type="ARBA" id="ARBA00023065"/>
    </source>
</evidence>
<dbReference type="Pfam" id="PF10517">
    <property type="entry name" value="DM13"/>
    <property type="match status" value="1"/>
</dbReference>
<keyword evidence="9" id="KW-0406">Ion transport</keyword>
<proteinExistence type="inferred from homology"/>
<dbReference type="EMBL" id="AP025739">
    <property type="protein sequence ID" value="BDI34288.1"/>
    <property type="molecule type" value="Genomic_DNA"/>
</dbReference>
<evidence type="ECO:0000256" key="12">
    <source>
        <dbReference type="ARBA" id="ARBA00034430"/>
    </source>
</evidence>
<dbReference type="GO" id="GO:0015252">
    <property type="term" value="F:proton channel activity"/>
    <property type="evidence" value="ECO:0007669"/>
    <property type="project" value="InterPro"/>
</dbReference>
<evidence type="ECO:0000313" key="13">
    <source>
        <dbReference type="EMBL" id="BDI34288.1"/>
    </source>
</evidence>
<organism evidence="13 14">
    <name type="scientific">Capsulimonas corticalis</name>
    <dbReference type="NCBI Taxonomy" id="2219043"/>
    <lineage>
        <taxon>Bacteria</taxon>
        <taxon>Bacillati</taxon>
        <taxon>Armatimonadota</taxon>
        <taxon>Armatimonadia</taxon>
        <taxon>Capsulimonadales</taxon>
        <taxon>Capsulimonadaceae</taxon>
        <taxon>Capsulimonas</taxon>
    </lineage>
</organism>
<keyword evidence="14" id="KW-1185">Reference proteome</keyword>
<keyword evidence="7" id="KW-0630">Potassium</keyword>
<dbReference type="InterPro" id="IPR010617">
    <property type="entry name" value="TMEM175-like"/>
</dbReference>
<dbReference type="Proteomes" id="UP000287394">
    <property type="component" value="Chromosome"/>
</dbReference>
<evidence type="ECO:0000256" key="4">
    <source>
        <dbReference type="ARBA" id="ARBA00022538"/>
    </source>
</evidence>
<dbReference type="KEGG" id="ccot:CCAX7_63390"/>
<dbReference type="PANTHER" id="PTHR31462:SF5">
    <property type="entry name" value="ENDOSOMAL_LYSOSOMAL PROTON CHANNEL TMEM175"/>
    <property type="match status" value="1"/>
</dbReference>
<dbReference type="AlphaFoldDB" id="A0A402CWW7"/>
<reference evidence="13 14" key="1">
    <citation type="journal article" date="2019" name="Int. J. Syst. Evol. Microbiol.">
        <title>Capsulimonas corticalis gen. nov., sp. nov., an aerobic capsulated bacterium, of a novel bacterial order, Capsulimonadales ord. nov., of the class Armatimonadia of the phylum Armatimonadetes.</title>
        <authorList>
            <person name="Li J."/>
            <person name="Kudo C."/>
            <person name="Tonouchi A."/>
        </authorList>
    </citation>
    <scope>NUCLEOTIDE SEQUENCE [LARGE SCALE GENOMIC DNA]</scope>
    <source>
        <strain evidence="13 14">AX-7</strain>
    </source>
</reference>
<dbReference type="GO" id="GO:0005267">
    <property type="term" value="F:potassium channel activity"/>
    <property type="evidence" value="ECO:0007669"/>
    <property type="project" value="UniProtKB-KW"/>
</dbReference>
<evidence type="ECO:0000256" key="6">
    <source>
        <dbReference type="ARBA" id="ARBA00022826"/>
    </source>
</evidence>
<evidence type="ECO:0000256" key="5">
    <source>
        <dbReference type="ARBA" id="ARBA00022692"/>
    </source>
</evidence>
<comment type="catalytic activity">
    <reaction evidence="12">
        <text>K(+)(in) = K(+)(out)</text>
        <dbReference type="Rhea" id="RHEA:29463"/>
        <dbReference type="ChEBI" id="CHEBI:29103"/>
    </reaction>
</comment>
<dbReference type="InterPro" id="IPR019545">
    <property type="entry name" value="DM13_domain"/>
</dbReference>
<evidence type="ECO:0000256" key="3">
    <source>
        <dbReference type="ARBA" id="ARBA00022448"/>
    </source>
</evidence>
<dbReference type="OrthoDB" id="155521at2"/>
<dbReference type="Pfam" id="PF06736">
    <property type="entry name" value="TMEM175"/>
    <property type="match status" value="1"/>
</dbReference>
<comment type="similarity">
    <text evidence="2">Belongs to the TMEM175 family.</text>
</comment>
<evidence type="ECO:0000256" key="1">
    <source>
        <dbReference type="ARBA" id="ARBA00004141"/>
    </source>
</evidence>
<keyword evidence="11" id="KW-0407">Ion channel</keyword>
<keyword evidence="3" id="KW-0813">Transport</keyword>
<gene>
    <name evidence="13" type="ORF">CCAX7_63390</name>
</gene>
<accession>A0A402CWW7</accession>
<keyword evidence="10" id="KW-0472">Membrane</keyword>
<keyword evidence="8" id="KW-1133">Transmembrane helix</keyword>
<evidence type="ECO:0000256" key="2">
    <source>
        <dbReference type="ARBA" id="ARBA00006920"/>
    </source>
</evidence>
<name>A0A402CWW7_9BACT</name>
<protein>
    <submittedName>
        <fullName evidence="13">Uncharacterized protein</fullName>
    </submittedName>
</protein>
<evidence type="ECO:0000256" key="11">
    <source>
        <dbReference type="ARBA" id="ARBA00023303"/>
    </source>
</evidence>
<dbReference type="RefSeq" id="WP_119321818.1">
    <property type="nucleotide sequence ID" value="NZ_AP025739.1"/>
</dbReference>
<evidence type="ECO:0000256" key="10">
    <source>
        <dbReference type="ARBA" id="ARBA00023136"/>
    </source>
</evidence>
<dbReference type="PANTHER" id="PTHR31462">
    <property type="entry name" value="ENDOSOMAL/LYSOSOMAL POTASSIUM CHANNEL TMEM175"/>
    <property type="match status" value="1"/>
</dbReference>
<keyword evidence="4" id="KW-0633">Potassium transport</keyword>
<sequence length="388" mass="42948">MDNDPHPFELGKNRIEALSDGVFAIAMTLLILEFHVPSLPHNASNVVVLPALLRLWPKFVTYAISFASLGVFWIGHHNMYHAIRRSDRVLLWLNIVFFMFVSFLPFSTSILNAFIETSIAPLFFGGNLVLLGWTLYAQWAYARRQTGMISSQMGDEYLAMVQSRFLAYPIIAMLTMLVCFWSVSISLAIYLCLLPLYMIPGRAERRPPETTSRGAGRRRLKRKMMLAGGLGAIAIFAAWAAFRPELLLINHKVHESLPAAASASGAAVLSAGEFHGVAHQTHGDVRIIQLPDGGKVLRLTRFATSNGPDVHILLIHAADATDNDTVTSNGYLALGKLKGNEGDQFYDIPARTDLSAYHGVTIWCMRFQVNFATAPLKTTETISNQQAD</sequence>